<dbReference type="GeneTree" id="ENSGT00940000174883"/>
<dbReference type="InterPro" id="IPR007110">
    <property type="entry name" value="Ig-like_dom"/>
</dbReference>
<reference evidence="5" key="3">
    <citation type="submission" date="2025-09" db="UniProtKB">
        <authorList>
            <consortium name="Ensembl"/>
        </authorList>
    </citation>
    <scope>IDENTIFICATION</scope>
</reference>
<dbReference type="InterPro" id="IPR036179">
    <property type="entry name" value="Ig-like_dom_sf"/>
</dbReference>
<dbReference type="Pfam" id="PF07686">
    <property type="entry name" value="V-set"/>
    <property type="match status" value="1"/>
</dbReference>
<proteinExistence type="predicted"/>
<dbReference type="InterPro" id="IPR013106">
    <property type="entry name" value="Ig_V-set"/>
</dbReference>
<name>A0AAQ6IK85_ANATE</name>
<dbReference type="Ensembl" id="ENSATET00000074131.1">
    <property type="protein sequence ID" value="ENSATEP00000074167.1"/>
    <property type="gene ID" value="ENSATEG00000031855.1"/>
</dbReference>
<dbReference type="AlphaFoldDB" id="A0AAQ6IK85"/>
<dbReference type="Gene3D" id="2.60.40.10">
    <property type="entry name" value="Immunoglobulins"/>
    <property type="match status" value="1"/>
</dbReference>
<dbReference type="GO" id="GO:0002376">
    <property type="term" value="P:immune system process"/>
    <property type="evidence" value="ECO:0007669"/>
    <property type="project" value="UniProtKB-KW"/>
</dbReference>
<accession>A0AAQ6IK85</accession>
<organism evidence="5 6">
    <name type="scientific">Anabas testudineus</name>
    <name type="common">Climbing perch</name>
    <name type="synonym">Anthias testudineus</name>
    <dbReference type="NCBI Taxonomy" id="64144"/>
    <lineage>
        <taxon>Eukaryota</taxon>
        <taxon>Metazoa</taxon>
        <taxon>Chordata</taxon>
        <taxon>Craniata</taxon>
        <taxon>Vertebrata</taxon>
        <taxon>Euteleostomi</taxon>
        <taxon>Actinopterygii</taxon>
        <taxon>Neopterygii</taxon>
        <taxon>Teleostei</taxon>
        <taxon>Neoteleostei</taxon>
        <taxon>Acanthomorphata</taxon>
        <taxon>Anabantaria</taxon>
        <taxon>Anabantiformes</taxon>
        <taxon>Anabantoidei</taxon>
        <taxon>Anabantidae</taxon>
        <taxon>Anabas</taxon>
    </lineage>
</organism>
<dbReference type="Proteomes" id="UP000265040">
    <property type="component" value="Chromosome 22"/>
</dbReference>
<sequence length="99" mass="11240">NKCRFLGLMQMSLLRTVTVLMSKKTDLTHNYMFWYKQSSSDKMQLVTYSAAQNISSIEAPFTSSKYFMSRPEVLTSSLQIRQVEAGDAAVYYCASSKAQ</sequence>
<evidence type="ECO:0000313" key="6">
    <source>
        <dbReference type="Proteomes" id="UP000265040"/>
    </source>
</evidence>
<dbReference type="SUPFAM" id="SSF48726">
    <property type="entry name" value="Immunoglobulin"/>
    <property type="match status" value="1"/>
</dbReference>
<reference evidence="5" key="2">
    <citation type="submission" date="2025-08" db="UniProtKB">
        <authorList>
            <consortium name="Ensembl"/>
        </authorList>
    </citation>
    <scope>IDENTIFICATION</scope>
</reference>
<dbReference type="InterPro" id="IPR050413">
    <property type="entry name" value="TCR_beta_variable"/>
</dbReference>
<keyword evidence="2" id="KW-0391">Immunity</keyword>
<keyword evidence="6" id="KW-1185">Reference proteome</keyword>
<reference evidence="5 6" key="1">
    <citation type="submission" date="2021-04" db="EMBL/GenBank/DDBJ databases">
        <authorList>
            <consortium name="Wellcome Sanger Institute Data Sharing"/>
        </authorList>
    </citation>
    <scope>NUCLEOTIDE SEQUENCE [LARGE SCALE GENOMIC DNA]</scope>
</reference>
<dbReference type="PANTHER" id="PTHR23268">
    <property type="entry name" value="T-CELL RECEPTOR BETA CHAIN"/>
    <property type="match status" value="1"/>
</dbReference>
<evidence type="ECO:0000313" key="5">
    <source>
        <dbReference type="Ensembl" id="ENSATEP00000074167.1"/>
    </source>
</evidence>
<feature type="chain" id="PRO_5043736713" description="Ig-like domain-containing protein" evidence="3">
    <location>
        <begin position="20"/>
        <end position="99"/>
    </location>
</feature>
<protein>
    <recommendedName>
        <fullName evidence="4">Ig-like domain-containing protein</fullName>
    </recommendedName>
</protein>
<dbReference type="GO" id="GO:0007166">
    <property type="term" value="P:cell surface receptor signaling pathway"/>
    <property type="evidence" value="ECO:0007669"/>
    <property type="project" value="TreeGrafter"/>
</dbReference>
<dbReference type="GO" id="GO:0005886">
    <property type="term" value="C:plasma membrane"/>
    <property type="evidence" value="ECO:0007669"/>
    <property type="project" value="TreeGrafter"/>
</dbReference>
<evidence type="ECO:0000256" key="2">
    <source>
        <dbReference type="ARBA" id="ARBA00022859"/>
    </source>
</evidence>
<dbReference type="InterPro" id="IPR013783">
    <property type="entry name" value="Ig-like_fold"/>
</dbReference>
<feature type="domain" description="Ig-like" evidence="4">
    <location>
        <begin position="1"/>
        <end position="99"/>
    </location>
</feature>
<evidence type="ECO:0000256" key="3">
    <source>
        <dbReference type="SAM" id="SignalP"/>
    </source>
</evidence>
<dbReference type="PROSITE" id="PS50835">
    <property type="entry name" value="IG_LIKE"/>
    <property type="match status" value="1"/>
</dbReference>
<keyword evidence="1 3" id="KW-0732">Signal</keyword>
<evidence type="ECO:0000259" key="4">
    <source>
        <dbReference type="PROSITE" id="PS50835"/>
    </source>
</evidence>
<dbReference type="PANTHER" id="PTHR23268:SF28">
    <property type="entry name" value="T CELL RECEPTOR BETA VARIABLE 19"/>
    <property type="match status" value="1"/>
</dbReference>
<evidence type="ECO:0000256" key="1">
    <source>
        <dbReference type="ARBA" id="ARBA00022729"/>
    </source>
</evidence>
<feature type="signal peptide" evidence="3">
    <location>
        <begin position="1"/>
        <end position="19"/>
    </location>
</feature>